<dbReference type="EMBL" id="QLYR01000011">
    <property type="protein sequence ID" value="RAQ22607.1"/>
    <property type="molecule type" value="Genomic_DNA"/>
</dbReference>
<dbReference type="PANTHER" id="PTHR43877">
    <property type="entry name" value="AMINOALKYLPHOSPHONATE N-ACETYLTRANSFERASE-RELATED-RELATED"/>
    <property type="match status" value="1"/>
</dbReference>
<organism evidence="10 11">
    <name type="scientific">Hydrogeniiclostridium mannosilyticum</name>
    <dbReference type="NCBI Taxonomy" id="2764322"/>
    <lineage>
        <taxon>Bacteria</taxon>
        <taxon>Bacillati</taxon>
        <taxon>Bacillota</taxon>
        <taxon>Clostridia</taxon>
        <taxon>Eubacteriales</taxon>
        <taxon>Acutalibacteraceae</taxon>
        <taxon>Hydrogeniiclostridium</taxon>
    </lineage>
</organism>
<dbReference type="SUPFAM" id="SSF55729">
    <property type="entry name" value="Acyl-CoA N-acyltransferases (Nat)"/>
    <property type="match status" value="1"/>
</dbReference>
<comment type="subunit">
    <text evidence="1">Homodimer.</text>
</comment>
<evidence type="ECO:0000256" key="4">
    <source>
        <dbReference type="ARBA" id="ARBA00022679"/>
    </source>
</evidence>
<dbReference type="NCBIfam" id="NF043067">
    <property type="entry name" value="AAC_6p_group_E"/>
    <property type="match status" value="1"/>
</dbReference>
<keyword evidence="11" id="KW-1185">Reference proteome</keyword>
<evidence type="ECO:0000256" key="6">
    <source>
        <dbReference type="ARBA" id="ARBA00023315"/>
    </source>
</evidence>
<dbReference type="PIRSF" id="PIRSF000452">
    <property type="entry name" value="6-N-acetyltransf"/>
    <property type="match status" value="1"/>
</dbReference>
<evidence type="ECO:0000256" key="3">
    <source>
        <dbReference type="ARBA" id="ARBA00017677"/>
    </source>
</evidence>
<comment type="catalytic activity">
    <reaction evidence="8">
        <text>kanamycin B + acetyl-CoA = N(6')-acetylkanamycin B + CoA + H(+)</text>
        <dbReference type="Rhea" id="RHEA:16449"/>
        <dbReference type="ChEBI" id="CHEBI:15378"/>
        <dbReference type="ChEBI" id="CHEBI:57287"/>
        <dbReference type="ChEBI" id="CHEBI:57288"/>
        <dbReference type="ChEBI" id="CHEBI:58390"/>
        <dbReference type="ChEBI" id="CHEBI:58549"/>
        <dbReference type="EC" id="2.3.1.82"/>
    </reaction>
</comment>
<dbReference type="InterPro" id="IPR050832">
    <property type="entry name" value="Bact_Acetyltransf"/>
</dbReference>
<dbReference type="RefSeq" id="WP_112333518.1">
    <property type="nucleotide sequence ID" value="NZ_QLYR01000011.1"/>
</dbReference>
<accession>A0A328U963</accession>
<evidence type="ECO:0000256" key="2">
    <source>
        <dbReference type="ARBA" id="ARBA00012888"/>
    </source>
</evidence>
<keyword evidence="6" id="KW-0012">Acyltransferase</keyword>
<feature type="domain" description="N-acetyltransferase" evidence="9">
    <location>
        <begin position="1"/>
        <end position="144"/>
    </location>
</feature>
<evidence type="ECO:0000256" key="5">
    <source>
        <dbReference type="ARBA" id="ARBA00023251"/>
    </source>
</evidence>
<gene>
    <name evidence="10" type="ORF">DPQ25_12550</name>
</gene>
<evidence type="ECO:0000256" key="7">
    <source>
        <dbReference type="ARBA" id="ARBA00029660"/>
    </source>
</evidence>
<dbReference type="GO" id="GO:0047663">
    <property type="term" value="F:aminoglycoside 6'-N-acetyltransferase activity"/>
    <property type="evidence" value="ECO:0007669"/>
    <property type="project" value="UniProtKB-EC"/>
</dbReference>
<reference evidence="10 11" key="1">
    <citation type="submission" date="2018-06" db="EMBL/GenBank/DDBJ databases">
        <title>Noncontiguous genome sequence of Ruminococcaceae bacterium ASD2818.</title>
        <authorList>
            <person name="Chaplin A.V."/>
            <person name="Sokolova S.R."/>
            <person name="Kochetkova T.O."/>
            <person name="Goltsov A.Y."/>
            <person name="Trofimov D.Y."/>
            <person name="Efimov B.A."/>
        </authorList>
    </citation>
    <scope>NUCLEOTIDE SEQUENCE [LARGE SCALE GENOMIC DNA]</scope>
    <source>
        <strain evidence="10 11">ASD2818</strain>
    </source>
</reference>
<dbReference type="CDD" id="cd04301">
    <property type="entry name" value="NAT_SF"/>
    <property type="match status" value="1"/>
</dbReference>
<evidence type="ECO:0000256" key="1">
    <source>
        <dbReference type="ARBA" id="ARBA00011738"/>
    </source>
</evidence>
<name>A0A328U963_9FIRM</name>
<dbReference type="AlphaFoldDB" id="A0A328U963"/>
<dbReference type="Proteomes" id="UP000249377">
    <property type="component" value="Unassembled WGS sequence"/>
</dbReference>
<dbReference type="InterPro" id="IPR016181">
    <property type="entry name" value="Acyl_CoA_acyltransferase"/>
</dbReference>
<keyword evidence="5" id="KW-0046">Antibiotic resistance</keyword>
<dbReference type="InterPro" id="IPR024170">
    <property type="entry name" value="Aminoglycoside_N6-AcTrfrase"/>
</dbReference>
<keyword evidence="4 10" id="KW-0808">Transferase</keyword>
<proteinExistence type="predicted"/>
<dbReference type="Pfam" id="PF00583">
    <property type="entry name" value="Acetyltransf_1"/>
    <property type="match status" value="1"/>
</dbReference>
<comment type="caution">
    <text evidence="10">The sequence shown here is derived from an EMBL/GenBank/DDBJ whole genome shotgun (WGS) entry which is preliminary data.</text>
</comment>
<dbReference type="EC" id="2.3.1.82" evidence="2"/>
<dbReference type="InterPro" id="IPR000182">
    <property type="entry name" value="GNAT_dom"/>
</dbReference>
<dbReference type="PROSITE" id="PS51186">
    <property type="entry name" value="GNAT"/>
    <property type="match status" value="1"/>
</dbReference>
<sequence length="144" mass="15892">MIRKAEERDIGAVVELALQLWPGHERAELEAEINGLLQTREAAFFLAFEGGAAVGFAQCQLRRDYVEGTSESPVGYLEGIFVDGGARGKGLAALLLEACEWWARAQGCREFASDCELENHQSLAFHKACGFQEANRVVCFVKRI</sequence>
<evidence type="ECO:0000313" key="10">
    <source>
        <dbReference type="EMBL" id="RAQ22607.1"/>
    </source>
</evidence>
<dbReference type="GO" id="GO:0046677">
    <property type="term" value="P:response to antibiotic"/>
    <property type="evidence" value="ECO:0007669"/>
    <property type="project" value="UniProtKB-KW"/>
</dbReference>
<evidence type="ECO:0000313" key="11">
    <source>
        <dbReference type="Proteomes" id="UP000249377"/>
    </source>
</evidence>
<dbReference type="PANTHER" id="PTHR43877:SF2">
    <property type="entry name" value="AMINOALKYLPHOSPHONATE N-ACETYLTRANSFERASE-RELATED"/>
    <property type="match status" value="1"/>
</dbReference>
<dbReference type="Gene3D" id="3.40.630.30">
    <property type="match status" value="1"/>
</dbReference>
<evidence type="ECO:0000259" key="9">
    <source>
        <dbReference type="PROSITE" id="PS51186"/>
    </source>
</evidence>
<protein>
    <recommendedName>
        <fullName evidence="3">Aminoglycoside N(6')-acetyltransferase type 1</fullName>
        <ecNumber evidence="2">2.3.1.82</ecNumber>
    </recommendedName>
    <alternativeName>
        <fullName evidence="7">Aminoglycoside resistance protein</fullName>
    </alternativeName>
</protein>
<evidence type="ECO:0000256" key="8">
    <source>
        <dbReference type="ARBA" id="ARBA00048923"/>
    </source>
</evidence>